<dbReference type="Proteomes" id="UP000887013">
    <property type="component" value="Unassembled WGS sequence"/>
</dbReference>
<accession>A0A8X6PEY0</accession>
<evidence type="ECO:0000256" key="1">
    <source>
        <dbReference type="SAM" id="MobiDB-lite"/>
    </source>
</evidence>
<dbReference type="EMBL" id="BMAW01020302">
    <property type="protein sequence ID" value="GFT67371.1"/>
    <property type="molecule type" value="Genomic_DNA"/>
</dbReference>
<keyword evidence="3" id="KW-1185">Reference proteome</keyword>
<dbReference type="AlphaFoldDB" id="A0A8X6PEY0"/>
<proteinExistence type="predicted"/>
<name>A0A8X6PEY0_NEPPI</name>
<protein>
    <submittedName>
        <fullName evidence="2">Uncharacterized protein</fullName>
    </submittedName>
</protein>
<evidence type="ECO:0000313" key="3">
    <source>
        <dbReference type="Proteomes" id="UP000887013"/>
    </source>
</evidence>
<organism evidence="2 3">
    <name type="scientific">Nephila pilipes</name>
    <name type="common">Giant wood spider</name>
    <name type="synonym">Nephila maculata</name>
    <dbReference type="NCBI Taxonomy" id="299642"/>
    <lineage>
        <taxon>Eukaryota</taxon>
        <taxon>Metazoa</taxon>
        <taxon>Ecdysozoa</taxon>
        <taxon>Arthropoda</taxon>
        <taxon>Chelicerata</taxon>
        <taxon>Arachnida</taxon>
        <taxon>Araneae</taxon>
        <taxon>Araneomorphae</taxon>
        <taxon>Entelegynae</taxon>
        <taxon>Araneoidea</taxon>
        <taxon>Nephilidae</taxon>
        <taxon>Nephila</taxon>
    </lineage>
</organism>
<gene>
    <name evidence="2" type="ORF">NPIL_308851</name>
</gene>
<reference evidence="2" key="1">
    <citation type="submission" date="2020-08" db="EMBL/GenBank/DDBJ databases">
        <title>Multicomponent nature underlies the extraordinary mechanical properties of spider dragline silk.</title>
        <authorList>
            <person name="Kono N."/>
            <person name="Nakamura H."/>
            <person name="Mori M."/>
            <person name="Yoshida Y."/>
            <person name="Ohtoshi R."/>
            <person name="Malay A.D."/>
            <person name="Moran D.A.P."/>
            <person name="Tomita M."/>
            <person name="Numata K."/>
            <person name="Arakawa K."/>
        </authorList>
    </citation>
    <scope>NUCLEOTIDE SEQUENCE</scope>
</reference>
<sequence length="111" mass="12543">MSATDGNERFQNISSTTNGNSFRISNCNTVYINAFLTERKESCLGKINLCSGERENTVQKSQQEERKSKVHSIREQKNITCLRLNSQCRCPGVPAVRKNKETSNNSSKIQK</sequence>
<feature type="region of interest" description="Disordered" evidence="1">
    <location>
        <begin position="1"/>
        <end position="23"/>
    </location>
</feature>
<evidence type="ECO:0000313" key="2">
    <source>
        <dbReference type="EMBL" id="GFT67371.1"/>
    </source>
</evidence>
<comment type="caution">
    <text evidence="2">The sequence shown here is derived from an EMBL/GenBank/DDBJ whole genome shotgun (WGS) entry which is preliminary data.</text>
</comment>